<evidence type="ECO:0000313" key="1">
    <source>
        <dbReference type="EMBL" id="KYD32973.1"/>
    </source>
</evidence>
<gene>
    <name evidence="1" type="ORF">B4110_3302</name>
</gene>
<organism evidence="1 2">
    <name type="scientific">Parageobacillus toebii</name>
    <dbReference type="NCBI Taxonomy" id="153151"/>
    <lineage>
        <taxon>Bacteria</taxon>
        <taxon>Bacillati</taxon>
        <taxon>Bacillota</taxon>
        <taxon>Bacilli</taxon>
        <taxon>Bacillales</taxon>
        <taxon>Anoxybacillaceae</taxon>
        <taxon>Parageobacillus</taxon>
    </lineage>
</organism>
<comment type="caution">
    <text evidence="1">The sequence shown here is derived from an EMBL/GenBank/DDBJ whole genome shotgun (WGS) entry which is preliminary data.</text>
</comment>
<protein>
    <submittedName>
        <fullName evidence="1">Uncharacterized protein</fullName>
    </submittedName>
</protein>
<dbReference type="Proteomes" id="UP000075324">
    <property type="component" value="Unassembled WGS sequence"/>
</dbReference>
<reference evidence="1 2" key="1">
    <citation type="submission" date="2016-01" db="EMBL/GenBank/DDBJ databases">
        <title>Draft Genome Sequences of Seven Thermophilic Sporeformers Isolated from Foods.</title>
        <authorList>
            <person name="Berendsen E.M."/>
            <person name="Wells-Bennik M.H."/>
            <person name="Krawcyk A.O."/>
            <person name="De Jong A."/>
            <person name="Holsappel S."/>
            <person name="Eijlander R.T."/>
            <person name="Kuipers O.P."/>
        </authorList>
    </citation>
    <scope>NUCLEOTIDE SEQUENCE [LARGE SCALE GENOMIC DNA]</scope>
    <source>
        <strain evidence="1 2">B4110</strain>
    </source>
</reference>
<evidence type="ECO:0000313" key="2">
    <source>
        <dbReference type="Proteomes" id="UP000075324"/>
    </source>
</evidence>
<accession>A0A150N8D7</accession>
<sequence length="51" mass="5671">MDGLVCSLSCEEIFVADGLNRLAVKMELSFRLFLQLAFGDPAPMLEEVFFG</sequence>
<dbReference type="AlphaFoldDB" id="A0A150N8D7"/>
<name>A0A150N8D7_9BACL</name>
<proteinExistence type="predicted"/>
<dbReference type="EMBL" id="LQYW01000004">
    <property type="protein sequence ID" value="KYD32973.1"/>
    <property type="molecule type" value="Genomic_DNA"/>
</dbReference>